<dbReference type="InParanoid" id="A0A067M3A2"/>
<dbReference type="AlphaFoldDB" id="A0A067M3A2"/>
<evidence type="ECO:0000256" key="3">
    <source>
        <dbReference type="SAM" id="MobiDB-lite"/>
    </source>
</evidence>
<dbReference type="GO" id="GO:0000289">
    <property type="term" value="P:nuclear-transcribed mRNA poly(A) tail shortening"/>
    <property type="evidence" value="ECO:0007669"/>
    <property type="project" value="TreeGrafter"/>
</dbReference>
<organism evidence="4 5">
    <name type="scientific">Botryobasidium botryosum (strain FD-172 SS1)</name>
    <dbReference type="NCBI Taxonomy" id="930990"/>
    <lineage>
        <taxon>Eukaryota</taxon>
        <taxon>Fungi</taxon>
        <taxon>Dikarya</taxon>
        <taxon>Basidiomycota</taxon>
        <taxon>Agaricomycotina</taxon>
        <taxon>Agaricomycetes</taxon>
        <taxon>Cantharellales</taxon>
        <taxon>Botryobasidiaceae</taxon>
        <taxon>Botryobasidium</taxon>
    </lineage>
</organism>
<dbReference type="InterPro" id="IPR050897">
    <property type="entry name" value="SMAUG/VTS1_RNA-bind"/>
</dbReference>
<evidence type="ECO:0000256" key="2">
    <source>
        <dbReference type="ARBA" id="ARBA00022490"/>
    </source>
</evidence>
<accession>A0A067M3A2</accession>
<keyword evidence="2" id="KW-0963">Cytoplasm</keyword>
<protein>
    <recommendedName>
        <fullName evidence="6">SAM domain-containing protein</fullName>
    </recommendedName>
</protein>
<evidence type="ECO:0000313" key="4">
    <source>
        <dbReference type="EMBL" id="KDQ09195.1"/>
    </source>
</evidence>
<reference evidence="5" key="1">
    <citation type="journal article" date="2014" name="Proc. Natl. Acad. Sci. U.S.A.">
        <title>Extensive sampling of basidiomycete genomes demonstrates inadequacy of the white-rot/brown-rot paradigm for wood decay fungi.</title>
        <authorList>
            <person name="Riley R."/>
            <person name="Salamov A.A."/>
            <person name="Brown D.W."/>
            <person name="Nagy L.G."/>
            <person name="Floudas D."/>
            <person name="Held B.W."/>
            <person name="Levasseur A."/>
            <person name="Lombard V."/>
            <person name="Morin E."/>
            <person name="Otillar R."/>
            <person name="Lindquist E.A."/>
            <person name="Sun H."/>
            <person name="LaButti K.M."/>
            <person name="Schmutz J."/>
            <person name="Jabbour D."/>
            <person name="Luo H."/>
            <person name="Baker S.E."/>
            <person name="Pisabarro A.G."/>
            <person name="Walton J.D."/>
            <person name="Blanchette R.A."/>
            <person name="Henrissat B."/>
            <person name="Martin F."/>
            <person name="Cullen D."/>
            <person name="Hibbett D.S."/>
            <person name="Grigoriev I.V."/>
        </authorList>
    </citation>
    <scope>NUCLEOTIDE SEQUENCE [LARGE SCALE GENOMIC DNA]</scope>
    <source>
        <strain evidence="5">FD-172 SS1</strain>
    </source>
</reference>
<dbReference type="InterPro" id="IPR013761">
    <property type="entry name" value="SAM/pointed_sf"/>
</dbReference>
<evidence type="ECO:0000313" key="5">
    <source>
        <dbReference type="Proteomes" id="UP000027195"/>
    </source>
</evidence>
<proteinExistence type="predicted"/>
<sequence>MNVPPGILEVSQSHFIARLLPVHALVKTRLGDDTDPANITMEDQTSIFTDRTSPTLRLRVWRQPVGLIEAPPAIAVVHVLPLMPSSVVAFGPPLPPAVIAAQMLFAELILAVRYCLRNLTMYKLLAPSPFLALLSLTLPKPETTPVKCSVSAEIDDEIAPPIALLSELEIVTIDASPGSDAAEVSVPSVTASLSFASATVPGIGEDIPLSWLVELVTLPTLASIKLEQIRIDTHKAMLHSTSGWLLYQCNSPRGHPALASMNWRQLVMLDDEQLIQRGVTDMKARRLMLRGFWGARQELGLPHPVGLILPPILDVRPFIGLISDLPSWLHAWFLHKWKEAFSGMEWPEFSAQTDADLRDRGIPEGARPKILRAIGEANEELLRLAATVPPLPASSVCVDLSLRPSAWLSSCADASDEFSSAPVVHEFPSRPPTPKVRRASFSGESRRDAIGTLSASSSAPNILSLAV</sequence>
<dbReference type="HOGENOM" id="CLU_585247_0_0_1"/>
<dbReference type="PANTHER" id="PTHR12515:SF5">
    <property type="entry name" value="PROTEIN SMAUG"/>
    <property type="match status" value="1"/>
</dbReference>
<dbReference type="SUPFAM" id="SSF47769">
    <property type="entry name" value="SAM/Pointed domain"/>
    <property type="match status" value="1"/>
</dbReference>
<dbReference type="PANTHER" id="PTHR12515">
    <property type="entry name" value="STERILE ALPHA MOTIF DOMAIN CONTAINING PROTEIN 4-RELATED"/>
    <property type="match status" value="1"/>
</dbReference>
<evidence type="ECO:0000256" key="1">
    <source>
        <dbReference type="ARBA" id="ARBA00004496"/>
    </source>
</evidence>
<dbReference type="GO" id="GO:0003729">
    <property type="term" value="F:mRNA binding"/>
    <property type="evidence" value="ECO:0007669"/>
    <property type="project" value="TreeGrafter"/>
</dbReference>
<dbReference type="GO" id="GO:0000932">
    <property type="term" value="C:P-body"/>
    <property type="evidence" value="ECO:0007669"/>
    <property type="project" value="TreeGrafter"/>
</dbReference>
<evidence type="ECO:0008006" key="6">
    <source>
        <dbReference type="Google" id="ProtNLM"/>
    </source>
</evidence>
<feature type="region of interest" description="Disordered" evidence="3">
    <location>
        <begin position="423"/>
        <end position="445"/>
    </location>
</feature>
<name>A0A067M3A2_BOTB1</name>
<comment type="subcellular location">
    <subcellularLocation>
        <location evidence="1">Cytoplasm</location>
    </subcellularLocation>
</comment>
<gene>
    <name evidence="4" type="ORF">BOTBODRAFT_534043</name>
</gene>
<dbReference type="EMBL" id="KL198081">
    <property type="protein sequence ID" value="KDQ09195.1"/>
    <property type="molecule type" value="Genomic_DNA"/>
</dbReference>
<dbReference type="Gene3D" id="1.10.150.50">
    <property type="entry name" value="Transcription Factor, Ets-1"/>
    <property type="match status" value="2"/>
</dbReference>
<dbReference type="Proteomes" id="UP000027195">
    <property type="component" value="Unassembled WGS sequence"/>
</dbReference>
<keyword evidence="5" id="KW-1185">Reference proteome</keyword>